<name>A0A6A6DQ07_9PEZI</name>
<evidence type="ECO:0000313" key="5">
    <source>
        <dbReference type="EMBL" id="KAF2180462.1"/>
    </source>
</evidence>
<evidence type="ECO:0000256" key="3">
    <source>
        <dbReference type="SAM" id="SignalP"/>
    </source>
</evidence>
<dbReference type="PROSITE" id="PS51387">
    <property type="entry name" value="FAD_PCMH"/>
    <property type="match status" value="1"/>
</dbReference>
<proteinExistence type="inferred from homology"/>
<dbReference type="GO" id="GO:0071949">
    <property type="term" value="F:FAD binding"/>
    <property type="evidence" value="ECO:0007669"/>
    <property type="project" value="InterPro"/>
</dbReference>
<protein>
    <submittedName>
        <fullName evidence="5">FAD-binding domain-containing protein</fullName>
    </submittedName>
</protein>
<keyword evidence="2" id="KW-0560">Oxidoreductase</keyword>
<dbReference type="Proteomes" id="UP000800200">
    <property type="component" value="Unassembled WGS sequence"/>
</dbReference>
<keyword evidence="3" id="KW-0732">Signal</keyword>
<evidence type="ECO:0000256" key="2">
    <source>
        <dbReference type="ARBA" id="ARBA00023002"/>
    </source>
</evidence>
<gene>
    <name evidence="5" type="ORF">K469DRAFT_592648</name>
</gene>
<sequence>MYFWPFFRIIAFFTFSYRIPPIHAFASNYTQKCRCFPGEPCWPKESEWAAFNQSINGRLIATNPIGHVCHGDTYDAQQCAHLRASWNDPKTHYTTSSSIMAPYFANQSCDPFTSISARCGIGTYIQYAVNATGASDYQKAIRFAQRYNLRLVIRNTGHDYLGKSTGAGALGIWTHNMKSIEVLQYNSSSYTGKAIKLGAGVQSLEAFKEAHQHGLLTVGGNCPTVGIAGGYTQGGGIGPLTSMHGLGVEQALEWEVVTASGELLKVSQIEHEDLFWALNGGGGGTYGAILSLTVKAYEDVPMAGANLTFTREGVSQDAFFKVVEKFHECLPALADAGAVAIWTLTNTSFVLAPVTASRMSKEEVDGFLKPTFDELRENGMNYTYFSKLFPSYFDNYNALNPPPETSYFQMGGRFMPRSVVASRNAEMTHAMREIVGYGAGIGGLSFKALTLNQSRSSLNPLWQDALVSVAVGIVWDNTNWDLNLANQGLMTHTLIPTLDKLTPNASSVYLNEADFREPDWQQVFYGSSYEGLLRIKRKYDPNGLFYGRTAVGSEVWTEQTDGRLCHV</sequence>
<evidence type="ECO:0000259" key="4">
    <source>
        <dbReference type="PROSITE" id="PS51387"/>
    </source>
</evidence>
<dbReference type="InterPro" id="IPR050432">
    <property type="entry name" value="FAD-linked_Oxidoreductases_BP"/>
</dbReference>
<dbReference type="Pfam" id="PF08031">
    <property type="entry name" value="BBE"/>
    <property type="match status" value="1"/>
</dbReference>
<dbReference type="Gene3D" id="3.30.465.10">
    <property type="match status" value="2"/>
</dbReference>
<dbReference type="PANTHER" id="PTHR13878">
    <property type="entry name" value="GULONOLACTONE OXIDASE"/>
    <property type="match status" value="1"/>
</dbReference>
<dbReference type="PANTHER" id="PTHR13878:SF91">
    <property type="entry name" value="FAD BINDING DOMAIN PROTEIN (AFU_ORTHOLOGUE AFUA_6G12070)-RELATED"/>
    <property type="match status" value="1"/>
</dbReference>
<dbReference type="InterPro" id="IPR016166">
    <property type="entry name" value="FAD-bd_PCMH"/>
</dbReference>
<dbReference type="InterPro" id="IPR006094">
    <property type="entry name" value="Oxid_FAD_bind_N"/>
</dbReference>
<feature type="domain" description="FAD-binding PCMH-type" evidence="4">
    <location>
        <begin position="120"/>
        <end position="299"/>
    </location>
</feature>
<dbReference type="InterPro" id="IPR012951">
    <property type="entry name" value="BBE"/>
</dbReference>
<feature type="chain" id="PRO_5025598779" evidence="3">
    <location>
        <begin position="25"/>
        <end position="567"/>
    </location>
</feature>
<feature type="signal peptide" evidence="3">
    <location>
        <begin position="1"/>
        <end position="24"/>
    </location>
</feature>
<dbReference type="SUPFAM" id="SSF56176">
    <property type="entry name" value="FAD-binding/transporter-associated domain-like"/>
    <property type="match status" value="1"/>
</dbReference>
<dbReference type="EMBL" id="ML994658">
    <property type="protein sequence ID" value="KAF2180462.1"/>
    <property type="molecule type" value="Genomic_DNA"/>
</dbReference>
<dbReference type="InterPro" id="IPR036318">
    <property type="entry name" value="FAD-bd_PCMH-like_sf"/>
</dbReference>
<dbReference type="InterPro" id="IPR016169">
    <property type="entry name" value="FAD-bd_PCMH_sub2"/>
</dbReference>
<comment type="similarity">
    <text evidence="1">Belongs to the oxygen-dependent FAD-linked oxidoreductase family.</text>
</comment>
<dbReference type="Pfam" id="PF01565">
    <property type="entry name" value="FAD_binding_4"/>
    <property type="match status" value="1"/>
</dbReference>
<accession>A0A6A6DQ07</accession>
<evidence type="ECO:0000256" key="1">
    <source>
        <dbReference type="ARBA" id="ARBA00005466"/>
    </source>
</evidence>
<evidence type="ECO:0000313" key="6">
    <source>
        <dbReference type="Proteomes" id="UP000800200"/>
    </source>
</evidence>
<dbReference type="GO" id="GO:0016491">
    <property type="term" value="F:oxidoreductase activity"/>
    <property type="evidence" value="ECO:0007669"/>
    <property type="project" value="UniProtKB-KW"/>
</dbReference>
<organism evidence="5 6">
    <name type="scientific">Zopfia rhizophila CBS 207.26</name>
    <dbReference type="NCBI Taxonomy" id="1314779"/>
    <lineage>
        <taxon>Eukaryota</taxon>
        <taxon>Fungi</taxon>
        <taxon>Dikarya</taxon>
        <taxon>Ascomycota</taxon>
        <taxon>Pezizomycotina</taxon>
        <taxon>Dothideomycetes</taxon>
        <taxon>Dothideomycetes incertae sedis</taxon>
        <taxon>Zopfiaceae</taxon>
        <taxon>Zopfia</taxon>
    </lineage>
</organism>
<dbReference type="OrthoDB" id="9983560at2759"/>
<dbReference type="AlphaFoldDB" id="A0A6A6DQ07"/>
<reference evidence="5" key="1">
    <citation type="journal article" date="2020" name="Stud. Mycol.">
        <title>101 Dothideomycetes genomes: a test case for predicting lifestyles and emergence of pathogens.</title>
        <authorList>
            <person name="Haridas S."/>
            <person name="Albert R."/>
            <person name="Binder M."/>
            <person name="Bloem J."/>
            <person name="Labutti K."/>
            <person name="Salamov A."/>
            <person name="Andreopoulos B."/>
            <person name="Baker S."/>
            <person name="Barry K."/>
            <person name="Bills G."/>
            <person name="Bluhm B."/>
            <person name="Cannon C."/>
            <person name="Castanera R."/>
            <person name="Culley D."/>
            <person name="Daum C."/>
            <person name="Ezra D."/>
            <person name="Gonzalez J."/>
            <person name="Henrissat B."/>
            <person name="Kuo A."/>
            <person name="Liang C."/>
            <person name="Lipzen A."/>
            <person name="Lutzoni F."/>
            <person name="Magnuson J."/>
            <person name="Mondo S."/>
            <person name="Nolan M."/>
            <person name="Ohm R."/>
            <person name="Pangilinan J."/>
            <person name="Park H.-J."/>
            <person name="Ramirez L."/>
            <person name="Alfaro M."/>
            <person name="Sun H."/>
            <person name="Tritt A."/>
            <person name="Yoshinaga Y."/>
            <person name="Zwiers L.-H."/>
            <person name="Turgeon B."/>
            <person name="Goodwin S."/>
            <person name="Spatafora J."/>
            <person name="Crous P."/>
            <person name="Grigoriev I."/>
        </authorList>
    </citation>
    <scope>NUCLEOTIDE SEQUENCE</scope>
    <source>
        <strain evidence="5">CBS 207.26</strain>
    </source>
</reference>
<keyword evidence="6" id="KW-1185">Reference proteome</keyword>